<evidence type="ECO:0000313" key="6">
    <source>
        <dbReference type="EMBL" id="MPM80031.1"/>
    </source>
</evidence>
<organism evidence="6">
    <name type="scientific">bioreactor metagenome</name>
    <dbReference type="NCBI Taxonomy" id="1076179"/>
    <lineage>
        <taxon>unclassified sequences</taxon>
        <taxon>metagenomes</taxon>
        <taxon>ecological metagenomes</taxon>
    </lineage>
</organism>
<comment type="similarity">
    <text evidence="1">Belongs to the universal ribosomal protein uL18 family.</text>
</comment>
<dbReference type="AlphaFoldDB" id="A0A645CT05"/>
<dbReference type="InterPro" id="IPR057268">
    <property type="entry name" value="Ribosomal_L18"/>
</dbReference>
<dbReference type="EMBL" id="VSSQ01029769">
    <property type="protein sequence ID" value="MPM80031.1"/>
    <property type="molecule type" value="Genomic_DNA"/>
</dbReference>
<dbReference type="CDD" id="cd00432">
    <property type="entry name" value="Ribosomal_L18_L5e"/>
    <property type="match status" value="1"/>
</dbReference>
<dbReference type="GO" id="GO:0022625">
    <property type="term" value="C:cytosolic large ribosomal subunit"/>
    <property type="evidence" value="ECO:0007669"/>
    <property type="project" value="TreeGrafter"/>
</dbReference>
<keyword evidence="3" id="KW-0694">RNA-binding</keyword>
<dbReference type="PANTHER" id="PTHR12899">
    <property type="entry name" value="39S RIBOSOMAL PROTEIN L18, MITOCHONDRIAL"/>
    <property type="match status" value="1"/>
</dbReference>
<dbReference type="SUPFAM" id="SSF53137">
    <property type="entry name" value="Translational machinery components"/>
    <property type="match status" value="1"/>
</dbReference>
<dbReference type="GO" id="GO:0006412">
    <property type="term" value="P:translation"/>
    <property type="evidence" value="ECO:0007669"/>
    <property type="project" value="InterPro"/>
</dbReference>
<dbReference type="PANTHER" id="PTHR12899:SF3">
    <property type="entry name" value="LARGE RIBOSOMAL SUBUNIT PROTEIN UL18M"/>
    <property type="match status" value="1"/>
</dbReference>
<evidence type="ECO:0000256" key="4">
    <source>
        <dbReference type="ARBA" id="ARBA00022980"/>
    </source>
</evidence>
<evidence type="ECO:0000256" key="1">
    <source>
        <dbReference type="ARBA" id="ARBA00007116"/>
    </source>
</evidence>
<keyword evidence="5" id="KW-0687">Ribonucleoprotein</keyword>
<keyword evidence="2" id="KW-0699">rRNA-binding</keyword>
<dbReference type="InterPro" id="IPR005484">
    <property type="entry name" value="Ribosomal_uL18_bac/plant/anim"/>
</dbReference>
<evidence type="ECO:0000256" key="5">
    <source>
        <dbReference type="ARBA" id="ARBA00023274"/>
    </source>
</evidence>
<dbReference type="InterPro" id="IPR004389">
    <property type="entry name" value="Ribosomal_uL18_bac-type"/>
</dbReference>
<dbReference type="HAMAP" id="MF_01337_B">
    <property type="entry name" value="Ribosomal_uL18_B"/>
    <property type="match status" value="1"/>
</dbReference>
<comment type="caution">
    <text evidence="6">The sequence shown here is derived from an EMBL/GenBank/DDBJ whole genome shotgun (WGS) entry which is preliminary data.</text>
</comment>
<evidence type="ECO:0000256" key="3">
    <source>
        <dbReference type="ARBA" id="ARBA00022884"/>
    </source>
</evidence>
<sequence length="116" mass="13209">MSDIRKINEQRSKRKLRVRAKLFGTEERPRLTVFRSNKHIRLQVVDDKAGKTLAAASDFAQKSGTKSEKSAAVAKELLQALKSKKITQLVFDRSYYKYHGRVKAVAESLREGGIKF</sequence>
<protein>
    <submittedName>
        <fullName evidence="6">50S ribosomal protein L18</fullName>
    </submittedName>
</protein>
<gene>
    <name evidence="6" type="primary">rplR_40</name>
    <name evidence="6" type="ORF">SDC9_127075</name>
</gene>
<name>A0A645CT05_9ZZZZ</name>
<dbReference type="NCBIfam" id="TIGR00060">
    <property type="entry name" value="L18_bact"/>
    <property type="match status" value="1"/>
</dbReference>
<keyword evidence="4 6" id="KW-0689">Ribosomal protein</keyword>
<dbReference type="Gene3D" id="3.30.420.100">
    <property type="match status" value="1"/>
</dbReference>
<dbReference type="Pfam" id="PF00861">
    <property type="entry name" value="Ribosomal_L18p"/>
    <property type="match status" value="1"/>
</dbReference>
<reference evidence="6" key="1">
    <citation type="submission" date="2019-08" db="EMBL/GenBank/DDBJ databases">
        <authorList>
            <person name="Kucharzyk K."/>
            <person name="Murdoch R.W."/>
            <person name="Higgins S."/>
            <person name="Loffler F."/>
        </authorList>
    </citation>
    <scope>NUCLEOTIDE SEQUENCE</scope>
</reference>
<accession>A0A645CT05</accession>
<dbReference type="GO" id="GO:0008097">
    <property type="term" value="F:5S rRNA binding"/>
    <property type="evidence" value="ECO:0007669"/>
    <property type="project" value="TreeGrafter"/>
</dbReference>
<dbReference type="GO" id="GO:0003735">
    <property type="term" value="F:structural constituent of ribosome"/>
    <property type="evidence" value="ECO:0007669"/>
    <property type="project" value="InterPro"/>
</dbReference>
<evidence type="ECO:0000256" key="2">
    <source>
        <dbReference type="ARBA" id="ARBA00022730"/>
    </source>
</evidence>
<proteinExistence type="inferred from homology"/>